<dbReference type="CDD" id="cd06558">
    <property type="entry name" value="crotonase-like"/>
    <property type="match status" value="1"/>
</dbReference>
<evidence type="ECO:0000313" key="4">
    <source>
        <dbReference type="Proteomes" id="UP000266385"/>
    </source>
</evidence>
<evidence type="ECO:0000313" key="3">
    <source>
        <dbReference type="EMBL" id="RIJ33176.1"/>
    </source>
</evidence>
<dbReference type="PANTHER" id="PTHR11941:SF54">
    <property type="entry name" value="ENOYL-COA HYDRATASE, MITOCHONDRIAL"/>
    <property type="match status" value="1"/>
</dbReference>
<dbReference type="PANTHER" id="PTHR11941">
    <property type="entry name" value="ENOYL-COA HYDRATASE-RELATED"/>
    <property type="match status" value="1"/>
</dbReference>
<dbReference type="Pfam" id="PF00378">
    <property type="entry name" value="ECH_1"/>
    <property type="match status" value="1"/>
</dbReference>
<dbReference type="Gene3D" id="3.90.226.10">
    <property type="entry name" value="2-enoyl-CoA Hydratase, Chain A, domain 1"/>
    <property type="match status" value="1"/>
</dbReference>
<dbReference type="GO" id="GO:0016853">
    <property type="term" value="F:isomerase activity"/>
    <property type="evidence" value="ECO:0007669"/>
    <property type="project" value="UniProtKB-KW"/>
</dbReference>
<reference evidence="3 4" key="1">
    <citation type="submission" date="2018-08" db="EMBL/GenBank/DDBJ databases">
        <title>Henriciella mobilis sp. nov., isolated from seawater.</title>
        <authorList>
            <person name="Cheng H."/>
            <person name="Wu Y.-H."/>
            <person name="Xu X.-W."/>
            <person name="Guo L.-L."/>
        </authorList>
    </citation>
    <scope>NUCLEOTIDE SEQUENCE [LARGE SCALE GENOMIC DNA]</scope>
    <source>
        <strain evidence="3 4">JN25</strain>
    </source>
</reference>
<evidence type="ECO:0000256" key="1">
    <source>
        <dbReference type="ARBA" id="ARBA00005254"/>
    </source>
</evidence>
<dbReference type="InterPro" id="IPR018376">
    <property type="entry name" value="Enoyl-CoA_hyd/isom_CS"/>
</dbReference>
<keyword evidence="4" id="KW-1185">Reference proteome</keyword>
<name>A0A399RNC9_9PROT</name>
<dbReference type="InterPro" id="IPR001753">
    <property type="entry name" value="Enoyl-CoA_hydra/iso"/>
</dbReference>
<dbReference type="InterPro" id="IPR029045">
    <property type="entry name" value="ClpP/crotonase-like_dom_sf"/>
</dbReference>
<evidence type="ECO:0000256" key="2">
    <source>
        <dbReference type="RuleBase" id="RU003707"/>
    </source>
</evidence>
<dbReference type="SUPFAM" id="SSF52096">
    <property type="entry name" value="ClpP/crotonase"/>
    <property type="match status" value="1"/>
</dbReference>
<dbReference type="AlphaFoldDB" id="A0A399RNC9"/>
<organism evidence="3 4">
    <name type="scientific">Henriciella mobilis</name>
    <dbReference type="NCBI Taxonomy" id="2305467"/>
    <lineage>
        <taxon>Bacteria</taxon>
        <taxon>Pseudomonadati</taxon>
        <taxon>Pseudomonadota</taxon>
        <taxon>Alphaproteobacteria</taxon>
        <taxon>Hyphomonadales</taxon>
        <taxon>Hyphomonadaceae</taxon>
        <taxon>Henriciella</taxon>
    </lineage>
</organism>
<dbReference type="PROSITE" id="PS00166">
    <property type="entry name" value="ENOYL_COA_HYDRATASE"/>
    <property type="match status" value="1"/>
</dbReference>
<dbReference type="EMBL" id="QWFX01000005">
    <property type="protein sequence ID" value="RIJ33176.1"/>
    <property type="molecule type" value="Genomic_DNA"/>
</dbReference>
<protein>
    <submittedName>
        <fullName evidence="3">Enoyl-CoA hydratase/isomerase family protein</fullName>
    </submittedName>
</protein>
<dbReference type="OrthoDB" id="9777711at2"/>
<dbReference type="Proteomes" id="UP000266385">
    <property type="component" value="Unassembled WGS sequence"/>
</dbReference>
<sequence length="260" mass="27662">MPQHCQDVKIEHIEGVMRITLCRPDAMNALSPAMLTAMRGAVAAAAEDDSVRCVVFTGQGRAFCAGADLSTIPKGDDSIRQFIAEASATMRDIEKLQKPVIASLNGTTLAGGLELALCADIVVASVSAQIGDGHINFGLLPGAGGSVRLARAIGPGRARFLLYSGLTMSASDLERWGLVQQVFDDDELPERTLDLAARLARHSPLVLQHLKQLVAQTAGGDLDTLLAEELAANVVHSRSHDMREGLSAFAEKRKPVFLGR</sequence>
<accession>A0A399RNC9</accession>
<proteinExistence type="inferred from homology"/>
<comment type="similarity">
    <text evidence="1 2">Belongs to the enoyl-CoA hydratase/isomerase family.</text>
</comment>
<gene>
    <name evidence="3" type="ORF">D1223_02430</name>
</gene>
<dbReference type="GO" id="GO:0006635">
    <property type="term" value="P:fatty acid beta-oxidation"/>
    <property type="evidence" value="ECO:0007669"/>
    <property type="project" value="TreeGrafter"/>
</dbReference>
<keyword evidence="3" id="KW-0413">Isomerase</keyword>
<comment type="caution">
    <text evidence="3">The sequence shown here is derived from an EMBL/GenBank/DDBJ whole genome shotgun (WGS) entry which is preliminary data.</text>
</comment>